<dbReference type="EMBL" id="BK015368">
    <property type="protein sequence ID" value="DAE03559.1"/>
    <property type="molecule type" value="Genomic_DNA"/>
</dbReference>
<protein>
    <submittedName>
        <fullName evidence="1">YokU-like protein</fullName>
    </submittedName>
</protein>
<evidence type="ECO:0000313" key="1">
    <source>
        <dbReference type="EMBL" id="DAE03559.1"/>
    </source>
</evidence>
<reference evidence="1" key="1">
    <citation type="journal article" date="2021" name="Proc. Natl. Acad. Sci. U.S.A.">
        <title>A Catalog of Tens of Thousands of Viruses from Human Metagenomes Reveals Hidden Associations with Chronic Diseases.</title>
        <authorList>
            <person name="Tisza M.J."/>
            <person name="Buck C.B."/>
        </authorList>
    </citation>
    <scope>NUCLEOTIDE SEQUENCE</scope>
    <source>
        <strain evidence="1">CtpoI7</strain>
    </source>
</reference>
<name>A0A8S5P8P2_9CAUD</name>
<sequence>MKEWNECPYCKQIFNAHEIGLYYFDVDMTVHSMCPSCHKIFVGFCVLPGKFSTSEVEDEFDILSTFCALNKKVDDGTVTQKEIEDCRELVDWYE</sequence>
<organism evidence="1">
    <name type="scientific">Siphoviridae sp. ctpoI7</name>
    <dbReference type="NCBI Taxonomy" id="2825678"/>
    <lineage>
        <taxon>Viruses</taxon>
        <taxon>Duplodnaviria</taxon>
        <taxon>Heunggongvirae</taxon>
        <taxon>Uroviricota</taxon>
        <taxon>Caudoviricetes</taxon>
    </lineage>
</organism>
<accession>A0A8S5P8P2</accession>
<proteinExistence type="predicted"/>